<dbReference type="EMBL" id="JANUCP010000001">
    <property type="protein sequence ID" value="MCS3918369.1"/>
    <property type="molecule type" value="Genomic_DNA"/>
</dbReference>
<evidence type="ECO:0000256" key="4">
    <source>
        <dbReference type="ARBA" id="ARBA00022989"/>
    </source>
</evidence>
<feature type="transmembrane region" description="Helical" evidence="8">
    <location>
        <begin position="380"/>
        <end position="402"/>
    </location>
</feature>
<feature type="transmembrane region" description="Helical" evidence="8">
    <location>
        <begin position="457"/>
        <end position="480"/>
    </location>
</feature>
<feature type="transmembrane region" description="Helical" evidence="8">
    <location>
        <begin position="278"/>
        <end position="299"/>
    </location>
</feature>
<name>A0ABT2EKY4_9BACT</name>
<keyword evidence="6" id="KW-0408">Iron</keyword>
<dbReference type="Pfam" id="PF00115">
    <property type="entry name" value="COX1"/>
    <property type="match status" value="1"/>
</dbReference>
<feature type="transmembrane region" description="Helical" evidence="8">
    <location>
        <begin position="217"/>
        <end position="245"/>
    </location>
</feature>
<evidence type="ECO:0000256" key="1">
    <source>
        <dbReference type="ARBA" id="ARBA00004141"/>
    </source>
</evidence>
<feature type="region of interest" description="Disordered" evidence="7">
    <location>
        <begin position="575"/>
        <end position="607"/>
    </location>
</feature>
<evidence type="ECO:0000256" key="6">
    <source>
        <dbReference type="RuleBase" id="RU000370"/>
    </source>
</evidence>
<keyword evidence="5 8" id="KW-0472">Membrane</keyword>
<comment type="caution">
    <text evidence="10">The sequence shown here is derived from an EMBL/GenBank/DDBJ whole genome shotgun (WGS) entry which is preliminary data.</text>
</comment>
<dbReference type="RefSeq" id="WP_259094081.1">
    <property type="nucleotide sequence ID" value="NZ_CP130454.1"/>
</dbReference>
<dbReference type="PANTHER" id="PTHR10422:SF18">
    <property type="entry name" value="CYTOCHROME C OXIDASE SUBUNIT 1"/>
    <property type="match status" value="1"/>
</dbReference>
<dbReference type="Gene3D" id="1.20.210.10">
    <property type="entry name" value="Cytochrome c oxidase-like, subunit I domain"/>
    <property type="match status" value="1"/>
</dbReference>
<keyword evidence="2 6" id="KW-0679">Respiratory chain</keyword>
<dbReference type="InterPro" id="IPR023616">
    <property type="entry name" value="Cyt_c_oxase-like_su1_dom"/>
</dbReference>
<evidence type="ECO:0000313" key="10">
    <source>
        <dbReference type="EMBL" id="MCS3918369.1"/>
    </source>
</evidence>
<reference evidence="10 11" key="1">
    <citation type="submission" date="2022-08" db="EMBL/GenBank/DDBJ databases">
        <title>Bacterial and archaeal communities from various locations to study Microbial Dark Matter (Phase II).</title>
        <authorList>
            <person name="Stepanauskas R."/>
        </authorList>
    </citation>
    <scope>NUCLEOTIDE SEQUENCE [LARGE SCALE GENOMIC DNA]</scope>
    <source>
        <strain evidence="10 11">PD1</strain>
    </source>
</reference>
<dbReference type="SUPFAM" id="SSF81442">
    <property type="entry name" value="Cytochrome c oxidase subunit I-like"/>
    <property type="match status" value="1"/>
</dbReference>
<dbReference type="PRINTS" id="PR01165">
    <property type="entry name" value="CYCOXIDASEI"/>
</dbReference>
<feature type="domain" description="Cytochrome oxidase subunit I profile" evidence="9">
    <location>
        <begin position="12"/>
        <end position="563"/>
    </location>
</feature>
<feature type="transmembrane region" description="Helical" evidence="8">
    <location>
        <begin position="29"/>
        <end position="52"/>
    </location>
</feature>
<evidence type="ECO:0000259" key="9">
    <source>
        <dbReference type="PROSITE" id="PS50855"/>
    </source>
</evidence>
<keyword evidence="6" id="KW-0349">Heme</keyword>
<dbReference type="Proteomes" id="UP001204798">
    <property type="component" value="Unassembled WGS sequence"/>
</dbReference>
<protein>
    <submittedName>
        <fullName evidence="10">Cytochrome c oxidase subunit 1</fullName>
    </submittedName>
</protein>
<dbReference type="InterPro" id="IPR036927">
    <property type="entry name" value="Cyt_c_oxase-like_su1_sf"/>
</dbReference>
<dbReference type="PROSITE" id="PS50855">
    <property type="entry name" value="COX1"/>
    <property type="match status" value="1"/>
</dbReference>
<dbReference type="PROSITE" id="PS00077">
    <property type="entry name" value="COX1_CUB"/>
    <property type="match status" value="1"/>
</dbReference>
<dbReference type="InterPro" id="IPR023615">
    <property type="entry name" value="Cyt_c_Oxase_su1_BS"/>
</dbReference>
<sequence length="607" mass="67845">MEHVRAETVHHHEPKSFWTKYIFSQDHKIIGIQYLITAFAMGFIGMVLSWLMRLQLGWSGKQFPWLGKLLPQAVEGGVLKPEFYIALVTIHGTIMIFFLLTAGLIGGFANFLVPLQIGARDMAFPFLNMLSYWVFLLSCVVLIASFLVPGGPAGAGWTMYPPLSSVEETLPGSGIGTTIWLISMALFIVSTTMGSLNYITTILNLRTKGMTMGRLPLTVWAFLVSSILGLFSFPPLFAAAVMLLLDRHLGTSFFTPYMIVADKPIPHEGGLPLLWQHLFWFLGHPEVYIVILPAMGIVSEVISTHARKPIFGYRIMVLSICAIGFLSFIVWGHHMFVSGMNPWLGTAFMATTLIIAVPSAIKTFNWLATLWGANIRFTTAMLFAIGFVSTFVTGGLTGLFLGNPPIDIQLHDTYFVVAHFHMVMGTSALFALYAAVYHWFPKMFGRMMNEKLGKLHFWLTFIGAYAVFFPMHYLGFMGVPRRYYAFDQYQFFPQGAVSDINIFISVATFVVGFAQLLFVINFVWSAFKGQRADRNPWKANTLEWQAPSPPPHGNWGEELPVVYRWPYDYSVPGAPEDYIPQNVPSVPVKVGSDGGDKGEVKGNDESR</sequence>
<feature type="transmembrane region" description="Helical" evidence="8">
    <location>
        <begin position="311"/>
        <end position="331"/>
    </location>
</feature>
<organism evidence="10 11">
    <name type="scientific">Candidatus Fervidibacter sacchari</name>
    <dbReference type="NCBI Taxonomy" id="1448929"/>
    <lineage>
        <taxon>Bacteria</taxon>
        <taxon>Candidatus Fervidibacterota</taxon>
        <taxon>Candidatus Fervidibacter</taxon>
    </lineage>
</organism>
<keyword evidence="6" id="KW-0479">Metal-binding</keyword>
<evidence type="ECO:0000256" key="2">
    <source>
        <dbReference type="ARBA" id="ARBA00022660"/>
    </source>
</evidence>
<evidence type="ECO:0000256" key="8">
    <source>
        <dbReference type="SAM" id="Phobius"/>
    </source>
</evidence>
<feature type="transmembrane region" description="Helical" evidence="8">
    <location>
        <begin position="179"/>
        <end position="205"/>
    </location>
</feature>
<feature type="transmembrane region" description="Helical" evidence="8">
    <location>
        <begin position="414"/>
        <end position="436"/>
    </location>
</feature>
<comment type="subcellular location">
    <subcellularLocation>
        <location evidence="1">Membrane</location>
        <topology evidence="1">Multi-pass membrane protein</topology>
    </subcellularLocation>
</comment>
<feature type="compositionally biased region" description="Basic and acidic residues" evidence="7">
    <location>
        <begin position="594"/>
        <end position="607"/>
    </location>
</feature>
<comment type="similarity">
    <text evidence="6">Belongs to the heme-copper respiratory oxidase family.</text>
</comment>
<feature type="transmembrane region" description="Helical" evidence="8">
    <location>
        <begin position="83"/>
        <end position="113"/>
    </location>
</feature>
<evidence type="ECO:0000256" key="5">
    <source>
        <dbReference type="ARBA" id="ARBA00023136"/>
    </source>
</evidence>
<gene>
    <name evidence="10" type="ORF">M2350_000766</name>
</gene>
<feature type="transmembrane region" description="Helical" evidence="8">
    <location>
        <begin position="500"/>
        <end position="524"/>
    </location>
</feature>
<evidence type="ECO:0000256" key="7">
    <source>
        <dbReference type="SAM" id="MobiDB-lite"/>
    </source>
</evidence>
<accession>A0ABT2EKY4</accession>
<evidence type="ECO:0000256" key="3">
    <source>
        <dbReference type="ARBA" id="ARBA00022692"/>
    </source>
</evidence>
<keyword evidence="6" id="KW-0813">Transport</keyword>
<dbReference type="PANTHER" id="PTHR10422">
    <property type="entry name" value="CYTOCHROME C OXIDASE SUBUNIT 1"/>
    <property type="match status" value="1"/>
</dbReference>
<evidence type="ECO:0000313" key="11">
    <source>
        <dbReference type="Proteomes" id="UP001204798"/>
    </source>
</evidence>
<keyword evidence="6" id="KW-0249">Electron transport</keyword>
<keyword evidence="11" id="KW-1185">Reference proteome</keyword>
<feature type="transmembrane region" description="Helical" evidence="8">
    <location>
        <begin position="343"/>
        <end position="368"/>
    </location>
</feature>
<keyword evidence="3 6" id="KW-0812">Transmembrane</keyword>
<keyword evidence="4 8" id="KW-1133">Transmembrane helix</keyword>
<dbReference type="InterPro" id="IPR000883">
    <property type="entry name" value="Cyt_C_Oxase_1"/>
</dbReference>
<feature type="transmembrane region" description="Helical" evidence="8">
    <location>
        <begin position="134"/>
        <end position="159"/>
    </location>
</feature>
<proteinExistence type="inferred from homology"/>